<dbReference type="AlphaFoldDB" id="A0A2T4JZQ6"/>
<dbReference type="RefSeq" id="WP_107662254.1">
    <property type="nucleotide sequence ID" value="NZ_PZKG01000005.1"/>
</dbReference>
<evidence type="ECO:0000259" key="1">
    <source>
        <dbReference type="Pfam" id="PF08241"/>
    </source>
</evidence>
<proteinExistence type="predicted"/>
<accession>A0A2T4JZQ6</accession>
<sequence>MTAVPPNRDLREDIRDYWSDRSATFDLAFGHRIPEGPEARAWQQPMRDHLGPAPLRVLELACGTGEVTRLVHDVGHDVTALDFSEAMLAVARAKHAGKPRLRFLLADAGRTMEPDAAYDAILCRHLVWTLTDPAGAFEDWLRILRPGGRLLVYDGDWARPKGVLAAWAVRQIDRLIGPDAAYDGAMGERHAGIMRRLPFGAGLTPARLVPMLAAAGFRDIGIHSHAPIAAAQRQGAGLRNRLRTRVYARFILTAVKPGA</sequence>
<evidence type="ECO:0000313" key="2">
    <source>
        <dbReference type="EMBL" id="PTE23405.1"/>
    </source>
</evidence>
<keyword evidence="3" id="KW-1185">Reference proteome</keyword>
<protein>
    <submittedName>
        <fullName evidence="2">SAM-dependent methyltransferase</fullName>
    </submittedName>
</protein>
<dbReference type="InterPro" id="IPR029063">
    <property type="entry name" value="SAM-dependent_MTases_sf"/>
</dbReference>
<dbReference type="CDD" id="cd02440">
    <property type="entry name" value="AdoMet_MTases"/>
    <property type="match status" value="1"/>
</dbReference>
<keyword evidence="2" id="KW-0808">Transferase</keyword>
<dbReference type="EMBL" id="PZKG01000005">
    <property type="protein sequence ID" value="PTE23405.1"/>
    <property type="molecule type" value="Genomic_DNA"/>
</dbReference>
<organism evidence="2 3">
    <name type="scientific">Cereibacter changlensis JA139</name>
    <dbReference type="NCBI Taxonomy" id="1188249"/>
    <lineage>
        <taxon>Bacteria</taxon>
        <taxon>Pseudomonadati</taxon>
        <taxon>Pseudomonadota</taxon>
        <taxon>Alphaproteobacteria</taxon>
        <taxon>Rhodobacterales</taxon>
        <taxon>Paracoccaceae</taxon>
        <taxon>Cereibacter</taxon>
    </lineage>
</organism>
<dbReference type="Pfam" id="PF08241">
    <property type="entry name" value="Methyltransf_11"/>
    <property type="match status" value="1"/>
</dbReference>
<reference evidence="2 3" key="1">
    <citation type="submission" date="2018-03" db="EMBL/GenBank/DDBJ databases">
        <title>Cereibacter changlensis.</title>
        <authorList>
            <person name="Meyer T.E."/>
            <person name="Miller S."/>
            <person name="Lodha T."/>
            <person name="Gandham S."/>
            <person name="Chintalapati S."/>
            <person name="Chintalapati V.R."/>
        </authorList>
    </citation>
    <scope>NUCLEOTIDE SEQUENCE [LARGE SCALE GENOMIC DNA]</scope>
    <source>
        <strain evidence="2 3">JA139</strain>
    </source>
</reference>
<dbReference type="PANTHER" id="PTHR42912:SF80">
    <property type="entry name" value="METHYLTRANSFERASE DOMAIN-CONTAINING PROTEIN"/>
    <property type="match status" value="1"/>
</dbReference>
<dbReference type="InterPro" id="IPR050508">
    <property type="entry name" value="Methyltransf_Superfamily"/>
</dbReference>
<dbReference type="SUPFAM" id="SSF53335">
    <property type="entry name" value="S-adenosyl-L-methionine-dependent methyltransferases"/>
    <property type="match status" value="1"/>
</dbReference>
<dbReference type="Gene3D" id="3.40.50.150">
    <property type="entry name" value="Vaccinia Virus protein VP39"/>
    <property type="match status" value="1"/>
</dbReference>
<comment type="caution">
    <text evidence="2">The sequence shown here is derived from an EMBL/GenBank/DDBJ whole genome shotgun (WGS) entry which is preliminary data.</text>
</comment>
<evidence type="ECO:0000313" key="3">
    <source>
        <dbReference type="Proteomes" id="UP000241010"/>
    </source>
</evidence>
<dbReference type="Proteomes" id="UP000241010">
    <property type="component" value="Unassembled WGS sequence"/>
</dbReference>
<dbReference type="InterPro" id="IPR013216">
    <property type="entry name" value="Methyltransf_11"/>
</dbReference>
<keyword evidence="2" id="KW-0489">Methyltransferase</keyword>
<dbReference type="PANTHER" id="PTHR42912">
    <property type="entry name" value="METHYLTRANSFERASE"/>
    <property type="match status" value="1"/>
</dbReference>
<dbReference type="GO" id="GO:0032259">
    <property type="term" value="P:methylation"/>
    <property type="evidence" value="ECO:0007669"/>
    <property type="project" value="UniProtKB-KW"/>
</dbReference>
<dbReference type="GO" id="GO:0008757">
    <property type="term" value="F:S-adenosylmethionine-dependent methyltransferase activity"/>
    <property type="evidence" value="ECO:0007669"/>
    <property type="project" value="InterPro"/>
</dbReference>
<gene>
    <name evidence="2" type="ORF">C5F48_02110</name>
</gene>
<name>A0A2T4JZQ6_9RHOB</name>
<feature type="domain" description="Methyltransferase type 11" evidence="1">
    <location>
        <begin position="58"/>
        <end position="152"/>
    </location>
</feature>
<dbReference type="OrthoDB" id="21342at2"/>